<dbReference type="CDD" id="cd07043">
    <property type="entry name" value="STAS_anti-anti-sigma_factors"/>
    <property type="match status" value="1"/>
</dbReference>
<evidence type="ECO:0000313" key="3">
    <source>
        <dbReference type="EMBL" id="SDG05889.1"/>
    </source>
</evidence>
<proteinExistence type="predicted"/>
<dbReference type="SUPFAM" id="SSF52091">
    <property type="entry name" value="SpoIIaa-like"/>
    <property type="match status" value="1"/>
</dbReference>
<organism evidence="3 4">
    <name type="scientific">Sulfitobacter delicatus</name>
    <dbReference type="NCBI Taxonomy" id="218672"/>
    <lineage>
        <taxon>Bacteria</taxon>
        <taxon>Pseudomonadati</taxon>
        <taxon>Pseudomonadota</taxon>
        <taxon>Alphaproteobacteria</taxon>
        <taxon>Rhodobacterales</taxon>
        <taxon>Roseobacteraceae</taxon>
        <taxon>Sulfitobacter</taxon>
    </lineage>
</organism>
<feature type="region of interest" description="Disordered" evidence="1">
    <location>
        <begin position="1"/>
        <end position="23"/>
    </location>
</feature>
<dbReference type="EMBL" id="FNBP01000004">
    <property type="protein sequence ID" value="SDG05889.1"/>
    <property type="molecule type" value="Genomic_DNA"/>
</dbReference>
<keyword evidence="4" id="KW-1185">Reference proteome</keyword>
<sequence length="107" mass="10899">MSAESDSNGDAKPKSGQSGIIAPEGKLDLSTVGALHKALSDAQGDRVALDLSRVTHFGALALQTVHAAALATQARGASFGILNASDRVLAQMSAMGMTPETITEPPQ</sequence>
<dbReference type="Gene3D" id="3.30.750.24">
    <property type="entry name" value="STAS domain"/>
    <property type="match status" value="1"/>
</dbReference>
<protein>
    <submittedName>
        <fullName evidence="3">STAS domain-containing protein</fullName>
    </submittedName>
</protein>
<dbReference type="InterPro" id="IPR058548">
    <property type="entry name" value="MlaB-like_STAS"/>
</dbReference>
<dbReference type="AlphaFoldDB" id="A0A1G7R6W0"/>
<evidence type="ECO:0000256" key="1">
    <source>
        <dbReference type="SAM" id="MobiDB-lite"/>
    </source>
</evidence>
<dbReference type="InterPro" id="IPR002645">
    <property type="entry name" value="STAS_dom"/>
</dbReference>
<feature type="domain" description="STAS" evidence="2">
    <location>
        <begin position="20"/>
        <end position="107"/>
    </location>
</feature>
<dbReference type="InterPro" id="IPR036513">
    <property type="entry name" value="STAS_dom_sf"/>
</dbReference>
<name>A0A1G7R6W0_9RHOB</name>
<reference evidence="4" key="1">
    <citation type="submission" date="2016-10" db="EMBL/GenBank/DDBJ databases">
        <authorList>
            <person name="Varghese N."/>
            <person name="Submissions S."/>
        </authorList>
    </citation>
    <scope>NUCLEOTIDE SEQUENCE [LARGE SCALE GENOMIC DNA]</scope>
    <source>
        <strain evidence="4">DSM 16477</strain>
    </source>
</reference>
<dbReference type="RefSeq" id="WP_167356401.1">
    <property type="nucleotide sequence ID" value="NZ_FNBP01000004.1"/>
</dbReference>
<gene>
    <name evidence="3" type="ORF">SAMN04489759_104272</name>
</gene>
<accession>A0A1G7R6W0</accession>
<dbReference type="Proteomes" id="UP000199399">
    <property type="component" value="Unassembled WGS sequence"/>
</dbReference>
<evidence type="ECO:0000313" key="4">
    <source>
        <dbReference type="Proteomes" id="UP000199399"/>
    </source>
</evidence>
<dbReference type="PROSITE" id="PS50801">
    <property type="entry name" value="STAS"/>
    <property type="match status" value="1"/>
</dbReference>
<dbReference type="Pfam" id="PF13466">
    <property type="entry name" value="STAS_2"/>
    <property type="match status" value="1"/>
</dbReference>
<dbReference type="STRING" id="218672.SAMN04489759_104272"/>
<evidence type="ECO:0000259" key="2">
    <source>
        <dbReference type="PROSITE" id="PS50801"/>
    </source>
</evidence>